<sequence length="77" mass="8493">MATPKTSDLQALAYHLFTRCKDERAAFDECMDSESKSSKCAEQYKALNSCANALLAEAKAQAAHEFKEYAHCLDLTG</sequence>
<protein>
    <submittedName>
        <fullName evidence="1">Uncharacterized protein</fullName>
    </submittedName>
</protein>
<dbReference type="KEGG" id="mng:MNEG_5726"/>
<name>A0A0D2N979_9CHLO</name>
<dbReference type="Proteomes" id="UP000054498">
    <property type="component" value="Unassembled WGS sequence"/>
</dbReference>
<gene>
    <name evidence="1" type="ORF">MNEG_5726</name>
</gene>
<evidence type="ECO:0000313" key="2">
    <source>
        <dbReference type="Proteomes" id="UP000054498"/>
    </source>
</evidence>
<accession>A0A0D2N979</accession>
<dbReference type="EMBL" id="KK101092">
    <property type="protein sequence ID" value="KIZ02231.1"/>
    <property type="molecule type" value="Genomic_DNA"/>
</dbReference>
<dbReference type="GeneID" id="25738603"/>
<dbReference type="RefSeq" id="XP_013901250.1">
    <property type="nucleotide sequence ID" value="XM_014045796.1"/>
</dbReference>
<evidence type="ECO:0000313" key="1">
    <source>
        <dbReference type="EMBL" id="KIZ02231.1"/>
    </source>
</evidence>
<reference evidence="1 2" key="1">
    <citation type="journal article" date="2013" name="BMC Genomics">
        <title>Reconstruction of the lipid metabolism for the microalga Monoraphidium neglectum from its genome sequence reveals characteristics suitable for biofuel production.</title>
        <authorList>
            <person name="Bogen C."/>
            <person name="Al-Dilaimi A."/>
            <person name="Albersmeier A."/>
            <person name="Wichmann J."/>
            <person name="Grundmann M."/>
            <person name="Rupp O."/>
            <person name="Lauersen K.J."/>
            <person name="Blifernez-Klassen O."/>
            <person name="Kalinowski J."/>
            <person name="Goesmann A."/>
            <person name="Mussgnug J.H."/>
            <person name="Kruse O."/>
        </authorList>
    </citation>
    <scope>NUCLEOTIDE SEQUENCE [LARGE SCALE GENOMIC DNA]</scope>
    <source>
        <strain evidence="1 2">SAG 48.87</strain>
    </source>
</reference>
<keyword evidence="2" id="KW-1185">Reference proteome</keyword>
<dbReference type="OrthoDB" id="522998at2759"/>
<proteinExistence type="predicted"/>
<dbReference type="STRING" id="145388.A0A0D2N979"/>
<organism evidence="1 2">
    <name type="scientific">Monoraphidium neglectum</name>
    <dbReference type="NCBI Taxonomy" id="145388"/>
    <lineage>
        <taxon>Eukaryota</taxon>
        <taxon>Viridiplantae</taxon>
        <taxon>Chlorophyta</taxon>
        <taxon>core chlorophytes</taxon>
        <taxon>Chlorophyceae</taxon>
        <taxon>CS clade</taxon>
        <taxon>Sphaeropleales</taxon>
        <taxon>Selenastraceae</taxon>
        <taxon>Monoraphidium</taxon>
    </lineage>
</organism>
<dbReference type="AlphaFoldDB" id="A0A0D2N979"/>